<dbReference type="PaxDb" id="7159-AAEL017018-PA"/>
<keyword evidence="1" id="KW-1133">Transmembrane helix</keyword>
<dbReference type="EMBL" id="CH478095">
    <property type="protein sequence ID" value="EJY58053.1"/>
    <property type="molecule type" value="Genomic_DNA"/>
</dbReference>
<gene>
    <name evidence="2" type="ORF">AaeL_AAEL017018</name>
</gene>
<reference evidence="2" key="1">
    <citation type="submission" date="2005-10" db="EMBL/GenBank/DDBJ databases">
        <authorList>
            <person name="Loftus B.J."/>
            <person name="Nene V.M."/>
            <person name="Hannick L.I."/>
            <person name="Bidwell S."/>
            <person name="Haas B."/>
            <person name="Amedeo P."/>
            <person name="Orvis J."/>
            <person name="Wortman J.R."/>
            <person name="White O.R."/>
            <person name="Salzberg S."/>
            <person name="Shumway M."/>
            <person name="Koo H."/>
            <person name="Zhao Y."/>
            <person name="Holmes M."/>
            <person name="Miller J."/>
            <person name="Schatz M."/>
            <person name="Pop M."/>
            <person name="Pai G."/>
            <person name="Utterback T."/>
            <person name="Rogers Y.-H."/>
            <person name="Kravitz S."/>
            <person name="Fraser C.M."/>
        </authorList>
    </citation>
    <scope>NUCLEOTIDE SEQUENCE</scope>
    <source>
        <strain evidence="2">Liverpool</strain>
    </source>
</reference>
<keyword evidence="1" id="KW-0472">Membrane</keyword>
<dbReference type="AlphaFoldDB" id="J9HTS7"/>
<feature type="transmembrane region" description="Helical" evidence="1">
    <location>
        <begin position="34"/>
        <end position="53"/>
    </location>
</feature>
<name>J9HTS7_AEDAE</name>
<dbReference type="Proteomes" id="UP000682892">
    <property type="component" value="Unassembled WGS sequence"/>
</dbReference>
<reference evidence="2" key="2">
    <citation type="journal article" date="2007" name="Science">
        <title>Genome sequence of Aedes aegypti, a major arbovirus vector.</title>
        <authorList>
            <person name="Nene V."/>
            <person name="Wortman J.R."/>
            <person name="Lawson D."/>
            <person name="Haas B."/>
            <person name="Kodira C."/>
            <person name="Tu Z.J."/>
            <person name="Loftus B."/>
            <person name="Xi Z."/>
            <person name="Megy K."/>
            <person name="Grabherr M."/>
            <person name="Ren Q."/>
            <person name="Zdobnov E.M."/>
            <person name="Lobo N.F."/>
            <person name="Campbell K.S."/>
            <person name="Brown S.E."/>
            <person name="Bonaldo M.F."/>
            <person name="Zhu J."/>
            <person name="Sinkins S.P."/>
            <person name="Hogenkamp D.G."/>
            <person name="Amedeo P."/>
            <person name="Arensburger P."/>
            <person name="Atkinson P.W."/>
            <person name="Bidwell S."/>
            <person name="Biedler J."/>
            <person name="Birney E."/>
            <person name="Bruggner R.V."/>
            <person name="Costas J."/>
            <person name="Coy M.R."/>
            <person name="Crabtree J."/>
            <person name="Crawford M."/>
            <person name="Debruyn B."/>
            <person name="Decaprio D."/>
            <person name="Eiglmeier K."/>
            <person name="Eisenstadt E."/>
            <person name="El-Dorry H."/>
            <person name="Gelbart W.M."/>
            <person name="Gomes S.L."/>
            <person name="Hammond M."/>
            <person name="Hannick L.I."/>
            <person name="Hogan J.R."/>
            <person name="Holmes M.H."/>
            <person name="Jaffe D."/>
            <person name="Johnston J.S."/>
            <person name="Kennedy R.C."/>
            <person name="Koo H."/>
            <person name="Kravitz S."/>
            <person name="Kriventseva E.V."/>
            <person name="Kulp D."/>
            <person name="Labutti K."/>
            <person name="Lee E."/>
            <person name="Li S."/>
            <person name="Lovin D.D."/>
            <person name="Mao C."/>
            <person name="Mauceli E."/>
            <person name="Menck C.F."/>
            <person name="Miller J.R."/>
            <person name="Montgomery P."/>
            <person name="Mori A."/>
            <person name="Nascimento A.L."/>
            <person name="Naveira H.F."/>
            <person name="Nusbaum C."/>
            <person name="O'leary S."/>
            <person name="Orvis J."/>
            <person name="Pertea M."/>
            <person name="Quesneville H."/>
            <person name="Reidenbach K.R."/>
            <person name="Rogers Y.H."/>
            <person name="Roth C.W."/>
            <person name="Schneider J.R."/>
            <person name="Schatz M."/>
            <person name="Shumway M."/>
            <person name="Stanke M."/>
            <person name="Stinson E.O."/>
            <person name="Tubio J.M."/>
            <person name="Vanzee J.P."/>
            <person name="Verjovski-Almeida S."/>
            <person name="Werner D."/>
            <person name="White O."/>
            <person name="Wyder S."/>
            <person name="Zeng Q."/>
            <person name="Zhao Q."/>
            <person name="Zhao Y."/>
            <person name="Hill C.A."/>
            <person name="Raikhel A.S."/>
            <person name="Soares M.B."/>
            <person name="Knudson D.L."/>
            <person name="Lee N.H."/>
            <person name="Galagan J."/>
            <person name="Salzberg S.L."/>
            <person name="Paulsen I.T."/>
            <person name="Dimopoulos G."/>
            <person name="Collins F.H."/>
            <person name="Birren B."/>
            <person name="Fraser-Liggett C.M."/>
            <person name="Severson D.W."/>
        </authorList>
    </citation>
    <scope>NUCLEOTIDE SEQUENCE [LARGE SCALE GENOMIC DNA]</scope>
    <source>
        <strain evidence="2">Liverpool</strain>
    </source>
</reference>
<dbReference type="HOGENOM" id="CLU_3052167_0_0_1"/>
<evidence type="ECO:0000313" key="3">
    <source>
        <dbReference type="Proteomes" id="UP000682892"/>
    </source>
</evidence>
<evidence type="ECO:0000256" key="1">
    <source>
        <dbReference type="SAM" id="Phobius"/>
    </source>
</evidence>
<accession>J9HTS7</accession>
<organism evidence="2 3">
    <name type="scientific">Aedes aegypti</name>
    <name type="common">Yellowfever mosquito</name>
    <name type="synonym">Culex aegypti</name>
    <dbReference type="NCBI Taxonomy" id="7159"/>
    <lineage>
        <taxon>Eukaryota</taxon>
        <taxon>Metazoa</taxon>
        <taxon>Ecdysozoa</taxon>
        <taxon>Arthropoda</taxon>
        <taxon>Hexapoda</taxon>
        <taxon>Insecta</taxon>
        <taxon>Pterygota</taxon>
        <taxon>Neoptera</taxon>
        <taxon>Endopterygota</taxon>
        <taxon>Diptera</taxon>
        <taxon>Nematocera</taxon>
        <taxon>Culicoidea</taxon>
        <taxon>Culicidae</taxon>
        <taxon>Culicinae</taxon>
        <taxon>Aedini</taxon>
        <taxon>Aedes</taxon>
        <taxon>Stegomyia</taxon>
    </lineage>
</organism>
<keyword evidence="1" id="KW-0812">Transmembrane</keyword>
<proteinExistence type="predicted"/>
<evidence type="ECO:0000313" key="2">
    <source>
        <dbReference type="EMBL" id="EJY58053.1"/>
    </source>
</evidence>
<sequence length="54" mass="6530">MFEKRSLFYFVLFSKLVIEDQTLASTNENFAKQIRLFIFLLHIFICDYLVSYVN</sequence>
<reference evidence="2" key="3">
    <citation type="submission" date="2012-09" db="EMBL/GenBank/DDBJ databases">
        <authorList>
            <consortium name="VectorBase"/>
        </authorList>
    </citation>
    <scope>NUCLEOTIDE SEQUENCE</scope>
    <source>
        <strain evidence="2">Liverpool</strain>
    </source>
</reference>
<protein>
    <submittedName>
        <fullName evidence="2">AAEL017018-PA</fullName>
    </submittedName>
</protein>